<keyword evidence="1" id="KW-0328">Glycosyltransferase</keyword>
<evidence type="ECO:0000259" key="3">
    <source>
        <dbReference type="Pfam" id="PF00534"/>
    </source>
</evidence>
<evidence type="ECO:0000256" key="2">
    <source>
        <dbReference type="ARBA" id="ARBA00022679"/>
    </source>
</evidence>
<evidence type="ECO:0000313" key="5">
    <source>
        <dbReference type="EMBL" id="HJG79805.1"/>
    </source>
</evidence>
<name>A0A921MCX4_9MICO</name>
<feature type="domain" description="Glycosyltransferase subfamily 4-like N-terminal" evidence="4">
    <location>
        <begin position="12"/>
        <end position="158"/>
    </location>
</feature>
<dbReference type="Proteomes" id="UP000784435">
    <property type="component" value="Unassembled WGS sequence"/>
</dbReference>
<evidence type="ECO:0000313" key="6">
    <source>
        <dbReference type="Proteomes" id="UP000784435"/>
    </source>
</evidence>
<keyword evidence="2" id="KW-0808">Transferase</keyword>
<dbReference type="PANTHER" id="PTHR12526">
    <property type="entry name" value="GLYCOSYLTRANSFERASE"/>
    <property type="match status" value="1"/>
</dbReference>
<reference evidence="5" key="1">
    <citation type="journal article" date="2021" name="PeerJ">
        <title>Extensive microbial diversity within the chicken gut microbiome revealed by metagenomics and culture.</title>
        <authorList>
            <person name="Gilroy R."/>
            <person name="Ravi A."/>
            <person name="Getino M."/>
            <person name="Pursley I."/>
            <person name="Horton D.L."/>
            <person name="Alikhan N.F."/>
            <person name="Baker D."/>
            <person name="Gharbi K."/>
            <person name="Hall N."/>
            <person name="Watson M."/>
            <person name="Adriaenssens E.M."/>
            <person name="Foster-Nyarko E."/>
            <person name="Jarju S."/>
            <person name="Secka A."/>
            <person name="Antonio M."/>
            <person name="Oren A."/>
            <person name="Chaudhuri R.R."/>
            <person name="La Ragione R."/>
            <person name="Hildebrand F."/>
            <person name="Pallen M.J."/>
        </authorList>
    </citation>
    <scope>NUCLEOTIDE SEQUENCE</scope>
    <source>
        <strain evidence="5">ChiGjej5B5-7349</strain>
    </source>
</reference>
<organism evidence="5 6">
    <name type="scientific">Brevibacterium senegalense</name>
    <dbReference type="NCBI Taxonomy" id="1033736"/>
    <lineage>
        <taxon>Bacteria</taxon>
        <taxon>Bacillati</taxon>
        <taxon>Actinomycetota</taxon>
        <taxon>Actinomycetes</taxon>
        <taxon>Micrococcales</taxon>
        <taxon>Brevibacteriaceae</taxon>
        <taxon>Brevibacterium</taxon>
    </lineage>
</organism>
<dbReference type="Pfam" id="PF00534">
    <property type="entry name" value="Glycos_transf_1"/>
    <property type="match status" value="1"/>
</dbReference>
<dbReference type="InterPro" id="IPR028098">
    <property type="entry name" value="Glyco_trans_4-like_N"/>
</dbReference>
<evidence type="ECO:0000259" key="4">
    <source>
        <dbReference type="Pfam" id="PF13439"/>
    </source>
</evidence>
<evidence type="ECO:0000256" key="1">
    <source>
        <dbReference type="ARBA" id="ARBA00022676"/>
    </source>
</evidence>
<dbReference type="PANTHER" id="PTHR12526:SF635">
    <property type="entry name" value="GLYCOSYL TRANSFERASE GROUP 1"/>
    <property type="match status" value="1"/>
</dbReference>
<sequence>MRILIVLGTSTGGVGTHVAALARSLADQGDTVGVIGPARTQEQFGFADGTRVRFAPLEIGTTVSPRDAVTARRLRRLITTFHADVVHAHGFRASLVTLASLTGMRGRPGFVSSWHNTLMSSGARGRAERAVATAIARGADRVLGVSEDLVELARDLGAASASFAPAASPPEGFAEDVNSDLLRSSLSRDLDIPLTGPLILAVGRIAPQKDYDVLVDALADIAPDHPEAQCLIAGSADEAEAERLEQRIDEHARNGRRPAVHFLGQRSDIAALNQVSDIFVLSSRWEARALVLQEAMLAGRAILATATGGTPGLVQDAGILVPAGDSRAFAAGLRRLLDDPGLRQELGRKAALRALDLPTEEDAAAAARSAYAEVSR</sequence>
<protein>
    <submittedName>
        <fullName evidence="5">Glycosyltransferase family 4 protein</fullName>
    </submittedName>
</protein>
<dbReference type="GO" id="GO:0016757">
    <property type="term" value="F:glycosyltransferase activity"/>
    <property type="evidence" value="ECO:0007669"/>
    <property type="project" value="UniProtKB-KW"/>
</dbReference>
<dbReference type="SUPFAM" id="SSF53756">
    <property type="entry name" value="UDP-Glycosyltransferase/glycogen phosphorylase"/>
    <property type="match status" value="1"/>
</dbReference>
<dbReference type="InterPro" id="IPR001296">
    <property type="entry name" value="Glyco_trans_1"/>
</dbReference>
<dbReference type="AlphaFoldDB" id="A0A921MCX4"/>
<reference evidence="5" key="2">
    <citation type="submission" date="2021-09" db="EMBL/GenBank/DDBJ databases">
        <authorList>
            <person name="Gilroy R."/>
        </authorList>
    </citation>
    <scope>NUCLEOTIDE SEQUENCE</scope>
    <source>
        <strain evidence="5">ChiGjej5B5-7349</strain>
    </source>
</reference>
<dbReference type="Pfam" id="PF13439">
    <property type="entry name" value="Glyco_transf_4"/>
    <property type="match status" value="1"/>
</dbReference>
<accession>A0A921MCX4</accession>
<dbReference type="EMBL" id="DYUK01000109">
    <property type="protein sequence ID" value="HJG79805.1"/>
    <property type="molecule type" value="Genomic_DNA"/>
</dbReference>
<comment type="caution">
    <text evidence="5">The sequence shown here is derived from an EMBL/GenBank/DDBJ whole genome shotgun (WGS) entry which is preliminary data.</text>
</comment>
<dbReference type="CDD" id="cd03801">
    <property type="entry name" value="GT4_PimA-like"/>
    <property type="match status" value="1"/>
</dbReference>
<gene>
    <name evidence="5" type="ORF">K8V08_05275</name>
</gene>
<feature type="domain" description="Glycosyl transferase family 1" evidence="3">
    <location>
        <begin position="187"/>
        <end position="351"/>
    </location>
</feature>
<proteinExistence type="predicted"/>
<dbReference type="Gene3D" id="3.40.50.2000">
    <property type="entry name" value="Glycogen Phosphorylase B"/>
    <property type="match status" value="2"/>
</dbReference>